<dbReference type="CDD" id="cd00338">
    <property type="entry name" value="Ser_Recombinase"/>
    <property type="match status" value="1"/>
</dbReference>
<dbReference type="EMBL" id="MHRF01000004">
    <property type="protein sequence ID" value="OHA18589.1"/>
    <property type="molecule type" value="Genomic_DNA"/>
</dbReference>
<evidence type="ECO:0000256" key="3">
    <source>
        <dbReference type="ARBA" id="ARBA00023172"/>
    </source>
</evidence>
<dbReference type="PROSITE" id="PS00397">
    <property type="entry name" value="RECOMBINASES_1"/>
    <property type="match status" value="1"/>
</dbReference>
<dbReference type="Pfam" id="PF00239">
    <property type="entry name" value="Resolvase"/>
    <property type="match status" value="1"/>
</dbReference>
<reference evidence="10 11" key="1">
    <citation type="journal article" date="2016" name="Nat. Commun.">
        <title>Thousands of microbial genomes shed light on interconnected biogeochemical processes in an aquifer system.</title>
        <authorList>
            <person name="Anantharaman K."/>
            <person name="Brown C.T."/>
            <person name="Hug L.A."/>
            <person name="Sharon I."/>
            <person name="Castelle C.J."/>
            <person name="Probst A.J."/>
            <person name="Thomas B.C."/>
            <person name="Singh A."/>
            <person name="Wilkins M.J."/>
            <person name="Karaoz U."/>
            <person name="Brodie E.L."/>
            <person name="Williams K.H."/>
            <person name="Hubbard S.S."/>
            <person name="Banfield J.F."/>
        </authorList>
    </citation>
    <scope>NUCLEOTIDE SEQUENCE [LARGE SCALE GENOMIC DNA]</scope>
</reference>
<organism evidence="10 11">
    <name type="scientific">Candidatus Taylorbacteria bacterium RIFCSPHIGHO2_01_FULL_46_22b</name>
    <dbReference type="NCBI Taxonomy" id="1802301"/>
    <lineage>
        <taxon>Bacteria</taxon>
        <taxon>Candidatus Tayloriibacteriota</taxon>
    </lineage>
</organism>
<evidence type="ECO:0000256" key="4">
    <source>
        <dbReference type="PIRSR" id="PIRSR606118-50"/>
    </source>
</evidence>
<protein>
    <recommendedName>
        <fullName evidence="12">Recombinase domain-containing protein</fullName>
    </recommendedName>
</protein>
<dbReference type="InterPro" id="IPR011109">
    <property type="entry name" value="DNA_bind_recombinase_dom"/>
</dbReference>
<accession>A0A1G2M646</accession>
<evidence type="ECO:0000256" key="2">
    <source>
        <dbReference type="ARBA" id="ARBA00023125"/>
    </source>
</evidence>
<feature type="coiled-coil region" evidence="6">
    <location>
        <begin position="367"/>
        <end position="425"/>
    </location>
</feature>
<evidence type="ECO:0000256" key="6">
    <source>
        <dbReference type="SAM" id="Coils"/>
    </source>
</evidence>
<sequence length="588" mass="68224">MKTNCVIYCRVSSREQEETGYSLDAQEKLLKEYASKKTFGMAKTFRITESASGKQIRKTFNEMLQYAVRNKINIILCEKIDRLTRNLKDAATISDWINENPVHEIHFVKENFVVNKNTRAHENLVWDMKVAIARFYTNNLSEEVLKGQKEKISQGWLPQKPPLGYRTIGEKGHKTHTLDEEKAMYIRKAFEYYGTGNYSLRALRDKLYEEGLRTRGGNMLSKSRLAEILGDPFYYGAMRWRGITYPNGKHTPLIKKELFEQVQYLLTRKGAPHYKRHMFKFSKMVKCGECGGTINGEIQKGHVYYSCKHSRKIPCTQRGMTKEEDMEKMLMGVFHFFENVTSKEAEEIYQKIRADHQGEANYKETALHALNTRYNALQKQLDILYDDRLAERISQERWESKQNTINTEQAEIQEQVAKIKSEESKYFELYINILDLARRARAIYEKRSPEERRLLLSHLFANLTLKNHNVIYDLKEPVQVLAKRVQEKLDAEKIFEPKQNTAEAFASSGDLPNSSYIRSVGPSEVRNDIRTSRKSPVKARPGHSGAHFTPSAPRVGFEPTTNSLHVSFCYQKAWTISSPVLGVRRFPH</sequence>
<feature type="compositionally biased region" description="Basic residues" evidence="7">
    <location>
        <begin position="532"/>
        <end position="541"/>
    </location>
</feature>
<dbReference type="InterPro" id="IPR006119">
    <property type="entry name" value="Resolv_N"/>
</dbReference>
<dbReference type="SMART" id="SM00857">
    <property type="entry name" value="Resolvase"/>
    <property type="match status" value="1"/>
</dbReference>
<keyword evidence="1" id="KW-0229">DNA integration</keyword>
<dbReference type="Gene3D" id="3.40.50.1390">
    <property type="entry name" value="Resolvase, N-terminal catalytic domain"/>
    <property type="match status" value="1"/>
</dbReference>
<dbReference type="Pfam" id="PF07508">
    <property type="entry name" value="Recombinase"/>
    <property type="match status" value="1"/>
</dbReference>
<dbReference type="GO" id="GO:0015074">
    <property type="term" value="P:DNA integration"/>
    <property type="evidence" value="ECO:0007669"/>
    <property type="project" value="UniProtKB-KW"/>
</dbReference>
<dbReference type="PANTHER" id="PTHR30461:SF23">
    <property type="entry name" value="DNA RECOMBINASE-RELATED"/>
    <property type="match status" value="1"/>
</dbReference>
<dbReference type="PROSITE" id="PS51737">
    <property type="entry name" value="RECOMBINASE_DNA_BIND"/>
    <property type="match status" value="1"/>
</dbReference>
<feature type="active site" description="O-(5'-phospho-DNA)-serine intermediate" evidence="4 5">
    <location>
        <position position="12"/>
    </location>
</feature>
<dbReference type="STRING" id="1802301.A2664_03040"/>
<proteinExistence type="predicted"/>
<dbReference type="InterPro" id="IPR038109">
    <property type="entry name" value="DNA_bind_recomb_sf"/>
</dbReference>
<dbReference type="InterPro" id="IPR050639">
    <property type="entry name" value="SSR_resolvase"/>
</dbReference>
<dbReference type="PANTHER" id="PTHR30461">
    <property type="entry name" value="DNA-INVERTASE FROM LAMBDOID PROPHAGE"/>
    <property type="match status" value="1"/>
</dbReference>
<feature type="region of interest" description="Disordered" evidence="7">
    <location>
        <begin position="530"/>
        <end position="556"/>
    </location>
</feature>
<dbReference type="InterPro" id="IPR006118">
    <property type="entry name" value="Recombinase_CS"/>
</dbReference>
<evidence type="ECO:0000259" key="8">
    <source>
        <dbReference type="PROSITE" id="PS51736"/>
    </source>
</evidence>
<evidence type="ECO:0000256" key="7">
    <source>
        <dbReference type="SAM" id="MobiDB-lite"/>
    </source>
</evidence>
<dbReference type="Pfam" id="PF13408">
    <property type="entry name" value="Zn_ribbon_recom"/>
    <property type="match status" value="1"/>
</dbReference>
<feature type="domain" description="Recombinase" evidence="9">
    <location>
        <begin position="162"/>
        <end position="272"/>
    </location>
</feature>
<dbReference type="GO" id="GO:0003677">
    <property type="term" value="F:DNA binding"/>
    <property type="evidence" value="ECO:0007669"/>
    <property type="project" value="UniProtKB-KW"/>
</dbReference>
<keyword evidence="3" id="KW-0233">DNA recombination</keyword>
<gene>
    <name evidence="10" type="ORF">A2664_03040</name>
</gene>
<name>A0A1G2M646_9BACT</name>
<evidence type="ECO:0000259" key="9">
    <source>
        <dbReference type="PROSITE" id="PS51737"/>
    </source>
</evidence>
<evidence type="ECO:0000313" key="10">
    <source>
        <dbReference type="EMBL" id="OHA18589.1"/>
    </source>
</evidence>
<evidence type="ECO:0000256" key="1">
    <source>
        <dbReference type="ARBA" id="ARBA00022908"/>
    </source>
</evidence>
<dbReference type="SUPFAM" id="SSF53041">
    <property type="entry name" value="Resolvase-like"/>
    <property type="match status" value="1"/>
</dbReference>
<dbReference type="Proteomes" id="UP000178873">
    <property type="component" value="Unassembled WGS sequence"/>
</dbReference>
<dbReference type="GO" id="GO:0000150">
    <property type="term" value="F:DNA strand exchange activity"/>
    <property type="evidence" value="ECO:0007669"/>
    <property type="project" value="InterPro"/>
</dbReference>
<evidence type="ECO:0008006" key="12">
    <source>
        <dbReference type="Google" id="ProtNLM"/>
    </source>
</evidence>
<feature type="domain" description="Resolvase/invertase-type recombinase catalytic" evidence="8">
    <location>
        <begin position="4"/>
        <end position="155"/>
    </location>
</feature>
<keyword evidence="2" id="KW-0238">DNA-binding</keyword>
<comment type="caution">
    <text evidence="10">The sequence shown here is derived from an EMBL/GenBank/DDBJ whole genome shotgun (WGS) entry which is preliminary data.</text>
</comment>
<dbReference type="AlphaFoldDB" id="A0A1G2M646"/>
<dbReference type="Gene3D" id="3.90.1750.20">
    <property type="entry name" value="Putative Large Serine Recombinase, Chain B, Domain 2"/>
    <property type="match status" value="1"/>
</dbReference>
<dbReference type="InterPro" id="IPR036162">
    <property type="entry name" value="Resolvase-like_N_sf"/>
</dbReference>
<evidence type="ECO:0000313" key="11">
    <source>
        <dbReference type="Proteomes" id="UP000178873"/>
    </source>
</evidence>
<dbReference type="PROSITE" id="PS51736">
    <property type="entry name" value="RECOMBINASES_3"/>
    <property type="match status" value="1"/>
</dbReference>
<keyword evidence="6" id="KW-0175">Coiled coil</keyword>
<dbReference type="InterPro" id="IPR025827">
    <property type="entry name" value="Zn_ribbon_recom_dom"/>
</dbReference>
<evidence type="ECO:0000256" key="5">
    <source>
        <dbReference type="PROSITE-ProRule" id="PRU10137"/>
    </source>
</evidence>